<protein>
    <submittedName>
        <fullName evidence="2">Membrane protein</fullName>
    </submittedName>
</protein>
<gene>
    <name evidence="2" type="ORF">Thert_00095</name>
</gene>
<keyword evidence="1" id="KW-1133">Transmembrane helix</keyword>
<accession>A0A223HV76</accession>
<dbReference type="EMBL" id="CP016893">
    <property type="protein sequence ID" value="AST56348.1"/>
    <property type="molecule type" value="Genomic_DNA"/>
</dbReference>
<feature type="transmembrane region" description="Helical" evidence="1">
    <location>
        <begin position="13"/>
        <end position="36"/>
    </location>
</feature>
<proteinExistence type="predicted"/>
<evidence type="ECO:0000313" key="2">
    <source>
        <dbReference type="EMBL" id="AST56348.1"/>
    </source>
</evidence>
<organism evidence="2 3">
    <name type="scientific">Thermoanaerobacterium thermosaccharolyticum</name>
    <name type="common">Clostridium thermosaccharolyticum</name>
    <dbReference type="NCBI Taxonomy" id="1517"/>
    <lineage>
        <taxon>Bacteria</taxon>
        <taxon>Bacillati</taxon>
        <taxon>Bacillota</taxon>
        <taxon>Clostridia</taxon>
        <taxon>Thermoanaerobacterales</taxon>
        <taxon>Thermoanaerobacteraceae</taxon>
        <taxon>Thermoanaerobacterium</taxon>
    </lineage>
</organism>
<keyword evidence="1" id="KW-0472">Membrane</keyword>
<sequence>MGFLLAYRVGWDISLGAIVSDVSVTLLLIPIGVIFFKKIFQ</sequence>
<name>A0A223HV76_THETR</name>
<reference evidence="2 3" key="1">
    <citation type="submission" date="2016-08" db="EMBL/GenBank/DDBJ databases">
        <title>A novel genetic cassette of butanologenic Thermoanaerobacterium thermosaccharolyticum that directly convert cellulose to butanol.</title>
        <authorList>
            <person name="Li T."/>
            <person name="He J."/>
        </authorList>
    </citation>
    <scope>NUCLEOTIDE SEQUENCE [LARGE SCALE GENOMIC DNA]</scope>
    <source>
        <strain evidence="2 3">TG57</strain>
    </source>
</reference>
<dbReference type="Proteomes" id="UP000214975">
    <property type="component" value="Chromosome"/>
</dbReference>
<evidence type="ECO:0000256" key="1">
    <source>
        <dbReference type="SAM" id="Phobius"/>
    </source>
</evidence>
<dbReference type="AlphaFoldDB" id="A0A223HV76"/>
<keyword evidence="1" id="KW-0812">Transmembrane</keyword>
<evidence type="ECO:0000313" key="3">
    <source>
        <dbReference type="Proteomes" id="UP000214975"/>
    </source>
</evidence>